<dbReference type="KEGG" id="fya:KMW28_13135"/>
<evidence type="ECO:0000313" key="7">
    <source>
        <dbReference type="Proteomes" id="UP000678679"/>
    </source>
</evidence>
<dbReference type="InterPro" id="IPR050330">
    <property type="entry name" value="Bact_OuterMem_StrucFunc"/>
</dbReference>
<dbReference type="Gene3D" id="3.30.1330.60">
    <property type="entry name" value="OmpA-like domain"/>
    <property type="match status" value="1"/>
</dbReference>
<organism evidence="6 7">
    <name type="scientific">Flammeovirga yaeyamensis</name>
    <dbReference type="NCBI Taxonomy" id="367791"/>
    <lineage>
        <taxon>Bacteria</taxon>
        <taxon>Pseudomonadati</taxon>
        <taxon>Bacteroidota</taxon>
        <taxon>Cytophagia</taxon>
        <taxon>Cytophagales</taxon>
        <taxon>Flammeovirgaceae</taxon>
        <taxon>Flammeovirga</taxon>
    </lineage>
</organism>
<dbReference type="EMBL" id="CP076132">
    <property type="protein sequence ID" value="QWG00595.1"/>
    <property type="molecule type" value="Genomic_DNA"/>
</dbReference>
<evidence type="ECO:0000259" key="5">
    <source>
        <dbReference type="PROSITE" id="PS51123"/>
    </source>
</evidence>
<dbReference type="Proteomes" id="UP000678679">
    <property type="component" value="Chromosome 1"/>
</dbReference>
<dbReference type="PANTHER" id="PTHR30329">
    <property type="entry name" value="STATOR ELEMENT OF FLAGELLAR MOTOR COMPLEX"/>
    <property type="match status" value="1"/>
</dbReference>
<dbReference type="SUPFAM" id="SSF82171">
    <property type="entry name" value="DPP6 N-terminal domain-like"/>
    <property type="match status" value="1"/>
</dbReference>
<accession>A0AAX1MZB2</accession>
<keyword evidence="7" id="KW-1185">Reference proteome</keyword>
<dbReference type="Pfam" id="PF07676">
    <property type="entry name" value="PD40"/>
    <property type="match status" value="2"/>
</dbReference>
<dbReference type="AlphaFoldDB" id="A0AAX1MZB2"/>
<gene>
    <name evidence="6" type="ORF">KMW28_13135</name>
</gene>
<feature type="domain" description="OmpA-like" evidence="5">
    <location>
        <begin position="541"/>
        <end position="658"/>
    </location>
</feature>
<dbReference type="Gene3D" id="1.25.40.10">
    <property type="entry name" value="Tetratricopeptide repeat domain"/>
    <property type="match status" value="1"/>
</dbReference>
<keyword evidence="2 4" id="KW-0472">Membrane</keyword>
<evidence type="ECO:0000256" key="1">
    <source>
        <dbReference type="ARBA" id="ARBA00004442"/>
    </source>
</evidence>
<dbReference type="InterPro" id="IPR006664">
    <property type="entry name" value="OMP_bac"/>
</dbReference>
<evidence type="ECO:0000256" key="3">
    <source>
        <dbReference type="ARBA" id="ARBA00023237"/>
    </source>
</evidence>
<evidence type="ECO:0000256" key="4">
    <source>
        <dbReference type="PROSITE-ProRule" id="PRU00473"/>
    </source>
</evidence>
<evidence type="ECO:0000313" key="6">
    <source>
        <dbReference type="EMBL" id="QWG00595.1"/>
    </source>
</evidence>
<dbReference type="InterPro" id="IPR011990">
    <property type="entry name" value="TPR-like_helical_dom_sf"/>
</dbReference>
<dbReference type="PANTHER" id="PTHR30329:SF21">
    <property type="entry name" value="LIPOPROTEIN YIAD-RELATED"/>
    <property type="match status" value="1"/>
</dbReference>
<dbReference type="PROSITE" id="PS51123">
    <property type="entry name" value="OMPA_2"/>
    <property type="match status" value="1"/>
</dbReference>
<dbReference type="CDD" id="cd07185">
    <property type="entry name" value="OmpA_C-like"/>
    <property type="match status" value="1"/>
</dbReference>
<dbReference type="Pfam" id="PF00691">
    <property type="entry name" value="OmpA"/>
    <property type="match status" value="1"/>
</dbReference>
<dbReference type="SUPFAM" id="SSF103088">
    <property type="entry name" value="OmpA-like"/>
    <property type="match status" value="1"/>
</dbReference>
<dbReference type="PRINTS" id="PR01021">
    <property type="entry name" value="OMPADOMAIN"/>
</dbReference>
<dbReference type="InterPro" id="IPR036737">
    <property type="entry name" value="OmpA-like_sf"/>
</dbReference>
<name>A0AAX1MZB2_9BACT</name>
<dbReference type="Gene3D" id="2.120.10.30">
    <property type="entry name" value="TolB, C-terminal domain"/>
    <property type="match status" value="1"/>
</dbReference>
<dbReference type="InterPro" id="IPR006665">
    <property type="entry name" value="OmpA-like"/>
</dbReference>
<protein>
    <submittedName>
        <fullName evidence="6">OmpA family protein</fullName>
    </submittedName>
</protein>
<comment type="subcellular location">
    <subcellularLocation>
        <location evidence="1">Cell outer membrane</location>
    </subcellularLocation>
</comment>
<dbReference type="GO" id="GO:0009279">
    <property type="term" value="C:cell outer membrane"/>
    <property type="evidence" value="ECO:0007669"/>
    <property type="project" value="UniProtKB-SubCell"/>
</dbReference>
<dbReference type="InterPro" id="IPR011659">
    <property type="entry name" value="WD40"/>
</dbReference>
<dbReference type="SUPFAM" id="SSF48452">
    <property type="entry name" value="TPR-like"/>
    <property type="match status" value="1"/>
</dbReference>
<keyword evidence="3" id="KW-0998">Cell outer membrane</keyword>
<dbReference type="RefSeq" id="WP_169666070.1">
    <property type="nucleotide sequence ID" value="NZ_CP076132.1"/>
</dbReference>
<sequence length="658" mass="74765">MNRIVSYCLYFTSFLLSILAPQIMYGQGDKSFEKVHFPNQTKELKVAIRNIEIGDNYKNVYHLYDSALIYYKKAEQLNSESAQLQFKIGQAFYLSDQLDSADVRLCNSLALDKNNLKTVFLAARVAHLEEKWDKAIELYEKYNSLHDGIVSPSKSEVDFLLSQTKFAKTLDNSSLTIKNLEELNSSSDDFQAHLHPQTNQLFFTSNRASQNSVTPKLDGLYYDNIYYFNSDSNQVKLIKDHIINPEGNSSVTGISKSGKTLIMYQGALQGVVSYSRFENINGENIPKGKTKLPKQINNYFFTQGSGSFTPDGKEFYFSGKRKKDMHSNIFISKRSGKKWTKPTPIFKGDSEHLNPYFSTNGDTLFFASNDMKSIGGYDIFYSVKKGNNWSEKVNLGLGINSPFDEISYSANKDGNIKYVASNRLGGLGNYDIYEISDGNNDKDEIVLEKIITPHVNRIELTIVDAETKMPLIATQIQLYNLEENVLLRNQITDQNGHVILNDLPSEVDLGGNILKKGYEFYSRNFEIDRDTSNIIIELPPIQLNQKVTLENIFFDTNSSVIKDKSIPELRALLNFLLLNDKVNILIEGHTDNVGDKEYNQNLSNTRADAILRYLNQNGIPEYRLQAKGFGDTQPISENTNEEGRAKNRRTEFKVIKTQ</sequence>
<evidence type="ECO:0000256" key="2">
    <source>
        <dbReference type="ARBA" id="ARBA00023136"/>
    </source>
</evidence>
<dbReference type="InterPro" id="IPR011042">
    <property type="entry name" value="6-blade_b-propeller_TolB-like"/>
</dbReference>
<proteinExistence type="predicted"/>
<reference evidence="6 7" key="1">
    <citation type="submission" date="2021-05" db="EMBL/GenBank/DDBJ databases">
        <title>Comparative genomic studies on the polysaccharide-degrading batcterial strains of the Flammeovirga genus.</title>
        <authorList>
            <person name="Zewei F."/>
            <person name="Zheng Z."/>
            <person name="Yu L."/>
            <person name="Ruyue G."/>
            <person name="Yanhong M."/>
            <person name="Yuanyuan C."/>
            <person name="Jingyan G."/>
            <person name="Wenjun H."/>
        </authorList>
    </citation>
    <scope>NUCLEOTIDE SEQUENCE [LARGE SCALE GENOMIC DNA]</scope>
    <source>
        <strain evidence="6 7">NBRC:100898</strain>
    </source>
</reference>